<name>A0ACA9L9I7_9GLOM</name>
<accession>A0ACA9L9I7</accession>
<sequence length="1029" mass="111351">MSTAADLKTVAPVNNEDGDDLKVVLVTNPSSQPHYVKISFNIIGLSCAACVRSTEQSIEKLKGVKPGSINVNLLMGKCSLQMEKSLLDIESIGTAVRNVGFDLDEIKTEDTNAHGSREESHEGEKDDGVKGGEEAEFNCVTTHLIIGGMTCASCVGSIQRIVESLPGVKSCQINLLTGDGAITHVSKMTGPRTLIESISNAGFTAQLNPNFSSNNSDPLNASKSIRERTEKHERLLRKRFLISLAFATPTFFIGMLFMTFFENSTVNQKSFGVQIFPGLDVGTLLMFLLATPVQFYAGYPFYVKSYRSIKYARAANMDTLVALGTSVAYFGSVISVLIGIINSNMQMQEFFETSVFLITFIWLGRWMEAKAKGKTFETITKLMELQPEKAILVKIDSSENVVEEREIDMNLVQVGDILKVNAGARIPCDGKITKGTTAIDESMITGESIPVNKSVNDEVICATVNQSSTILIEAIRVGSDTTLSRIITLVQEAQSSKKAPIEELADKISQVFVPSVITISIIVFVAWATAGAAESYPKDWIPSGENYLTFALFFAISVMVIACPCALGLASPTAIMVGTGVAAKFGILVKGGGEALQMASRINIIAFDKTGTITYGKPKVVKSNLFVGGGAKSSLLEGRTNLLLQIVGIVESSSDHPLAKAVSRHAISGLGGEDENEKEAKQQNLAEYFKNVSLVDITEIPGKGLKAVVTVKSPLCRNLIEDENAEIKSQDESVNYNVYVGKESWICEENFVYPPHLSHEKETEAIKSWRKSGCTIVMIGLSIADDASEKKCVIAASFGISDTPRPDAAKTVSALTSMGIDVWMITGDHSVTAKVISSKVGIKHVFAEVTPEKKARKIKWLQKNYHLRPTSKYPNTKSKIFANSSNGSSDHSNRSVVAMIGDGINDSPALVQADLGISISNASDIAIESSSIILTRSTLHSLITMIILSRAIIKRIRANFIWAFLYNICSIPIAAGVFFPIFRVGLPPALAGLLMVGSSLSVLMSSLLLKRFKEPQIKENKSEMNDAKS</sequence>
<proteinExistence type="predicted"/>
<dbReference type="EMBL" id="CAJVPT010004875">
    <property type="protein sequence ID" value="CAG8513280.1"/>
    <property type="molecule type" value="Genomic_DNA"/>
</dbReference>
<keyword evidence="2" id="KW-1185">Reference proteome</keyword>
<reference evidence="1" key="1">
    <citation type="submission" date="2021-06" db="EMBL/GenBank/DDBJ databases">
        <authorList>
            <person name="Kallberg Y."/>
            <person name="Tangrot J."/>
            <person name="Rosling A."/>
        </authorList>
    </citation>
    <scope>NUCLEOTIDE SEQUENCE</scope>
    <source>
        <strain evidence="1">CL356</strain>
    </source>
</reference>
<comment type="caution">
    <text evidence="1">The sequence shown here is derived from an EMBL/GenBank/DDBJ whole genome shotgun (WGS) entry which is preliminary data.</text>
</comment>
<evidence type="ECO:0000313" key="2">
    <source>
        <dbReference type="Proteomes" id="UP000789525"/>
    </source>
</evidence>
<dbReference type="Proteomes" id="UP000789525">
    <property type="component" value="Unassembled WGS sequence"/>
</dbReference>
<gene>
    <name evidence="1" type="ORF">ACOLOM_LOCUS3317</name>
</gene>
<evidence type="ECO:0000313" key="1">
    <source>
        <dbReference type="EMBL" id="CAG8513280.1"/>
    </source>
</evidence>
<protein>
    <submittedName>
        <fullName evidence="1">5665_t:CDS:1</fullName>
    </submittedName>
</protein>
<organism evidence="1 2">
    <name type="scientific">Acaulospora colombiana</name>
    <dbReference type="NCBI Taxonomy" id="27376"/>
    <lineage>
        <taxon>Eukaryota</taxon>
        <taxon>Fungi</taxon>
        <taxon>Fungi incertae sedis</taxon>
        <taxon>Mucoromycota</taxon>
        <taxon>Glomeromycotina</taxon>
        <taxon>Glomeromycetes</taxon>
        <taxon>Diversisporales</taxon>
        <taxon>Acaulosporaceae</taxon>
        <taxon>Acaulospora</taxon>
    </lineage>
</organism>